<protein>
    <recommendedName>
        <fullName evidence="3">STAS/SEC14 domain-containing protein</fullName>
    </recommendedName>
</protein>
<dbReference type="InterPro" id="IPR036513">
    <property type="entry name" value="STAS_dom_sf"/>
</dbReference>
<dbReference type="Proteomes" id="UP000009080">
    <property type="component" value="Chromosome"/>
</dbReference>
<dbReference type="KEGG" id="ttu:TERTU_4592"/>
<dbReference type="SUPFAM" id="SSF52091">
    <property type="entry name" value="SpoIIaa-like"/>
    <property type="match status" value="1"/>
</dbReference>
<reference evidence="1 2" key="1">
    <citation type="journal article" date="2009" name="PLoS ONE">
        <title>The complete genome of Teredinibacter turnerae T7901: an intracellular endosymbiont of marine wood-boring bivalves (shipworms).</title>
        <authorList>
            <person name="Yang J.C."/>
            <person name="Madupu R."/>
            <person name="Durkin A.S."/>
            <person name="Ekborg N.A."/>
            <person name="Pedamallu C.S."/>
            <person name="Hostetler J.B."/>
            <person name="Radune D."/>
            <person name="Toms B.S."/>
            <person name="Henrissat B."/>
            <person name="Coutinho P.M."/>
            <person name="Schwarz S."/>
            <person name="Field L."/>
            <person name="Trindade-Silva A.E."/>
            <person name="Soares C.A.G."/>
            <person name="Elshahawi S."/>
            <person name="Hanora A."/>
            <person name="Schmidt E.W."/>
            <person name="Haygood M.G."/>
            <person name="Posfai J."/>
            <person name="Benner J."/>
            <person name="Madinger C."/>
            <person name="Nove J."/>
            <person name="Anton B."/>
            <person name="Chaudhary K."/>
            <person name="Foster J."/>
            <person name="Holman A."/>
            <person name="Kumar S."/>
            <person name="Lessard P.A."/>
            <person name="Luyten Y.A."/>
            <person name="Slatko B."/>
            <person name="Wood N."/>
            <person name="Wu B."/>
            <person name="Teplitski M."/>
            <person name="Mougous J.D."/>
            <person name="Ward N."/>
            <person name="Eisen J.A."/>
            <person name="Badger J.H."/>
            <person name="Distel D.L."/>
        </authorList>
    </citation>
    <scope>NUCLEOTIDE SEQUENCE [LARGE SCALE GENOMIC DNA]</scope>
    <source>
        <strain evidence="2">ATCC 39867 / T7901</strain>
    </source>
</reference>
<dbReference type="OrthoDB" id="7619266at2"/>
<accession>C5BJV0</accession>
<dbReference type="RefSeq" id="WP_015817796.1">
    <property type="nucleotide sequence ID" value="NC_012997.1"/>
</dbReference>
<sequence>MVTVGRNGENRLDVALSGKLDTEGMIAVLDALLDNAEGMENGGVLFDVVDYHLPSFGAIAIELWRLPQVLRLLRRFSHAAVLADQTWLQAMSHWSADLVPGLTIKTFKRSEKAAARLWLETVCP</sequence>
<dbReference type="InterPro" id="IPR021866">
    <property type="entry name" value="SpoIIAA-like"/>
</dbReference>
<evidence type="ECO:0008006" key="3">
    <source>
        <dbReference type="Google" id="ProtNLM"/>
    </source>
</evidence>
<evidence type="ECO:0000313" key="1">
    <source>
        <dbReference type="EMBL" id="ACR11684.1"/>
    </source>
</evidence>
<proteinExistence type="predicted"/>
<gene>
    <name evidence="1" type="ordered locus">TERTU_4592</name>
</gene>
<dbReference type="EMBL" id="CP001614">
    <property type="protein sequence ID" value="ACR11684.1"/>
    <property type="molecule type" value="Genomic_DNA"/>
</dbReference>
<dbReference type="HOGENOM" id="CLU_137390_0_0_6"/>
<organism evidence="1 2">
    <name type="scientific">Teredinibacter turnerae (strain ATCC 39867 / T7901)</name>
    <dbReference type="NCBI Taxonomy" id="377629"/>
    <lineage>
        <taxon>Bacteria</taxon>
        <taxon>Pseudomonadati</taxon>
        <taxon>Pseudomonadota</taxon>
        <taxon>Gammaproteobacteria</taxon>
        <taxon>Cellvibrionales</taxon>
        <taxon>Cellvibrionaceae</taxon>
        <taxon>Teredinibacter</taxon>
    </lineage>
</organism>
<dbReference type="AlphaFoldDB" id="C5BJV0"/>
<dbReference type="STRING" id="377629.TERTU_4592"/>
<dbReference type="Gene3D" id="3.40.50.10600">
    <property type="entry name" value="SpoIIaa-like domains"/>
    <property type="match status" value="1"/>
</dbReference>
<evidence type="ECO:0000313" key="2">
    <source>
        <dbReference type="Proteomes" id="UP000009080"/>
    </source>
</evidence>
<dbReference type="InterPro" id="IPR038396">
    <property type="entry name" value="SpoIIAA-like_sf"/>
</dbReference>
<keyword evidence="2" id="KW-1185">Reference proteome</keyword>
<dbReference type="Pfam" id="PF11964">
    <property type="entry name" value="SpoIIAA-like"/>
    <property type="match status" value="1"/>
</dbReference>
<dbReference type="eggNOG" id="ENOG5032RKG">
    <property type="taxonomic scope" value="Bacteria"/>
</dbReference>
<name>C5BJV0_TERTT</name>